<keyword evidence="3" id="KW-1185">Reference proteome</keyword>
<keyword evidence="1" id="KW-0472">Membrane</keyword>
<evidence type="ECO:0000313" key="3">
    <source>
        <dbReference type="Proteomes" id="UP000814176"/>
    </source>
</evidence>
<evidence type="ECO:0000313" key="2">
    <source>
        <dbReference type="EMBL" id="KAH9834106.1"/>
    </source>
</evidence>
<dbReference type="GeneID" id="71997413"/>
<sequence length="208" mass="22674">MASVACYPEVGITVVLPSSELLMRIYANGGPLAKLPRCQRPSRSQNGRRSDVRALVTFDSLYMRCRFNPTSTECFAIKPWHGGAIPDTNRRRKVTPLKPLAKHGTGHATSAPLTLRILHEVGPNNFAFNFMRLLCCAVLVGGSVVAAVTADRDGSNTGLCVGLCADIVGLLLRALAMLLFDIALSRGMSRHLALLLLTTWVVYIYYDV</sequence>
<dbReference type="RefSeq" id="XP_047776762.1">
    <property type="nucleotide sequence ID" value="XM_047916681.1"/>
</dbReference>
<reference evidence="2 3" key="1">
    <citation type="journal article" date="2021" name="Environ. Microbiol.">
        <title>Gene family expansions and transcriptome signatures uncover fungal adaptations to wood decay.</title>
        <authorList>
            <person name="Hage H."/>
            <person name="Miyauchi S."/>
            <person name="Viragh M."/>
            <person name="Drula E."/>
            <person name="Min B."/>
            <person name="Chaduli D."/>
            <person name="Navarro D."/>
            <person name="Favel A."/>
            <person name="Norest M."/>
            <person name="Lesage-Meessen L."/>
            <person name="Balint B."/>
            <person name="Merenyi Z."/>
            <person name="de Eugenio L."/>
            <person name="Morin E."/>
            <person name="Martinez A.T."/>
            <person name="Baldrian P."/>
            <person name="Stursova M."/>
            <person name="Martinez M.J."/>
            <person name="Novotny C."/>
            <person name="Magnuson J.K."/>
            <person name="Spatafora J.W."/>
            <person name="Maurice S."/>
            <person name="Pangilinan J."/>
            <person name="Andreopoulos W."/>
            <person name="LaButti K."/>
            <person name="Hundley H."/>
            <person name="Na H."/>
            <person name="Kuo A."/>
            <person name="Barry K."/>
            <person name="Lipzen A."/>
            <person name="Henrissat B."/>
            <person name="Riley R."/>
            <person name="Ahrendt S."/>
            <person name="Nagy L.G."/>
            <person name="Grigoriev I.V."/>
            <person name="Martin F."/>
            <person name="Rosso M.N."/>
        </authorList>
    </citation>
    <scope>NUCLEOTIDE SEQUENCE [LARGE SCALE GENOMIC DNA]</scope>
    <source>
        <strain evidence="2 3">CIRM-BRFM 1785</strain>
    </source>
</reference>
<dbReference type="EMBL" id="JADCUA010000016">
    <property type="protein sequence ID" value="KAH9834106.1"/>
    <property type="molecule type" value="Genomic_DNA"/>
</dbReference>
<feature type="transmembrane region" description="Helical" evidence="1">
    <location>
        <begin position="156"/>
        <end position="176"/>
    </location>
</feature>
<accession>A0ABQ8K9Q3</accession>
<feature type="transmembrane region" description="Helical" evidence="1">
    <location>
        <begin position="188"/>
        <end position="206"/>
    </location>
</feature>
<comment type="caution">
    <text evidence="2">The sequence shown here is derived from an EMBL/GenBank/DDBJ whole genome shotgun (WGS) entry which is preliminary data.</text>
</comment>
<gene>
    <name evidence="2" type="ORF">C8Q71DRAFT_160896</name>
</gene>
<evidence type="ECO:0000256" key="1">
    <source>
        <dbReference type="SAM" id="Phobius"/>
    </source>
</evidence>
<feature type="transmembrane region" description="Helical" evidence="1">
    <location>
        <begin position="126"/>
        <end position="150"/>
    </location>
</feature>
<name>A0ABQ8K9Q3_9APHY</name>
<proteinExistence type="predicted"/>
<dbReference type="Proteomes" id="UP000814176">
    <property type="component" value="Unassembled WGS sequence"/>
</dbReference>
<organism evidence="2 3">
    <name type="scientific">Rhodofomes roseus</name>
    <dbReference type="NCBI Taxonomy" id="34475"/>
    <lineage>
        <taxon>Eukaryota</taxon>
        <taxon>Fungi</taxon>
        <taxon>Dikarya</taxon>
        <taxon>Basidiomycota</taxon>
        <taxon>Agaricomycotina</taxon>
        <taxon>Agaricomycetes</taxon>
        <taxon>Polyporales</taxon>
        <taxon>Rhodofomes</taxon>
    </lineage>
</organism>
<keyword evidence="1" id="KW-1133">Transmembrane helix</keyword>
<keyword evidence="1" id="KW-0812">Transmembrane</keyword>
<protein>
    <submittedName>
        <fullName evidence="2">Uncharacterized protein</fullName>
    </submittedName>
</protein>